<keyword evidence="4" id="KW-0411">Iron-sulfur</keyword>
<organism evidence="7 8">
    <name type="scientific">Amycolatopsis thermoflava</name>
    <dbReference type="NCBI Taxonomy" id="84480"/>
    <lineage>
        <taxon>Bacteria</taxon>
        <taxon>Bacillati</taxon>
        <taxon>Actinomycetota</taxon>
        <taxon>Actinomycetes</taxon>
        <taxon>Pseudonocardiales</taxon>
        <taxon>Pseudonocardiaceae</taxon>
        <taxon>Amycolatopsis</taxon>
        <taxon>Amycolatopsis methanolica group</taxon>
    </lineage>
</organism>
<dbReference type="InterPro" id="IPR036188">
    <property type="entry name" value="FAD/NAD-bd_sf"/>
</dbReference>
<dbReference type="Pfam" id="PF00355">
    <property type="entry name" value="Rieske"/>
    <property type="match status" value="1"/>
</dbReference>
<keyword evidence="2" id="KW-0479">Metal-binding</keyword>
<dbReference type="EMBL" id="RKHY01000001">
    <property type="protein sequence ID" value="ROS43104.1"/>
    <property type="molecule type" value="Genomic_DNA"/>
</dbReference>
<keyword evidence="8" id="KW-1185">Reference proteome</keyword>
<dbReference type="Gene3D" id="3.50.50.60">
    <property type="entry name" value="FAD/NAD(P)-binding domain"/>
    <property type="match status" value="1"/>
</dbReference>
<feature type="domain" description="Rieske" evidence="6">
    <location>
        <begin position="437"/>
        <end position="520"/>
    </location>
</feature>
<sequence>MTTQLPWGRISAAFHVPSPGAIWAVSIELPEPRSLWVDTAPAPDRAGRDLPAEADVVVIGAGIAGLTTAYGLARAGKSVVVLEAAQVASGVSGHTTAKLSAQHALKYATLTSRKGKPAATRYGRAQLEAIEWVARTSSELGIDCGFRRRDSFVYSTDSSQLGKLQQEADAAAGAGLPADFVEHVDLPITTVGAVRFVDQAQFHPRHWLLGLADHIERLGGHVVERVRARKLDERPSPTVHTDRGQVKARDVVVATHYPIFDRGLYWARLDITRDLVVAGVGEAPPGMYLDAVTHRSIRGHTEGDRHYVIVGGEHYRTGEPVDVEARYRRLAEAATTFGVTTATHRWSAHDMTTLDNVPYIGRYHPATHHVWVATGFGQWGMTGGTSAGLVLTELITGGDHPAANLYDPNRFDLKSSVTLAEDGAKVGKQYVAGYTRALTSTAGDLAPGTAKVSRRGADVVASYRGEDGQLREVSARCTHLGCVVAFNNAEKTWDCACHGSRFATDGSVIQGPATRPLPPA</sequence>
<dbReference type="PROSITE" id="PS51296">
    <property type="entry name" value="RIESKE"/>
    <property type="match status" value="1"/>
</dbReference>
<evidence type="ECO:0000256" key="3">
    <source>
        <dbReference type="ARBA" id="ARBA00023004"/>
    </source>
</evidence>
<evidence type="ECO:0000256" key="2">
    <source>
        <dbReference type="ARBA" id="ARBA00022723"/>
    </source>
</evidence>
<dbReference type="Pfam" id="PF01266">
    <property type="entry name" value="DAO"/>
    <property type="match status" value="1"/>
</dbReference>
<evidence type="ECO:0000256" key="1">
    <source>
        <dbReference type="ARBA" id="ARBA00022714"/>
    </source>
</evidence>
<dbReference type="SUPFAM" id="SSF50022">
    <property type="entry name" value="ISP domain"/>
    <property type="match status" value="1"/>
</dbReference>
<dbReference type="GO" id="GO:0046872">
    <property type="term" value="F:metal ion binding"/>
    <property type="evidence" value="ECO:0007669"/>
    <property type="project" value="UniProtKB-KW"/>
</dbReference>
<dbReference type="PRINTS" id="PR00162">
    <property type="entry name" value="RIESKE"/>
</dbReference>
<keyword evidence="1" id="KW-0001">2Fe-2S</keyword>
<evidence type="ECO:0000313" key="8">
    <source>
        <dbReference type="Proteomes" id="UP000274843"/>
    </source>
</evidence>
<dbReference type="GO" id="GO:0004497">
    <property type="term" value="F:monooxygenase activity"/>
    <property type="evidence" value="ECO:0007669"/>
    <property type="project" value="UniProtKB-ARBA"/>
</dbReference>
<dbReference type="AlphaFoldDB" id="A0A3N2H2J4"/>
<dbReference type="Gene3D" id="3.30.9.10">
    <property type="entry name" value="D-Amino Acid Oxidase, subunit A, domain 2"/>
    <property type="match status" value="1"/>
</dbReference>
<dbReference type="SUPFAM" id="SSF51905">
    <property type="entry name" value="FAD/NAD(P)-binding domain"/>
    <property type="match status" value="1"/>
</dbReference>
<keyword evidence="5" id="KW-1015">Disulfide bond</keyword>
<dbReference type="PANTHER" id="PTHR13847">
    <property type="entry name" value="SARCOSINE DEHYDROGENASE-RELATED"/>
    <property type="match status" value="1"/>
</dbReference>
<dbReference type="InterPro" id="IPR005805">
    <property type="entry name" value="Rieske_Fe-S_prot_C"/>
</dbReference>
<name>A0A3N2H2J4_9PSEU</name>
<gene>
    <name evidence="7" type="ORF">EDD35_5506</name>
</gene>
<dbReference type="GO" id="GO:0016020">
    <property type="term" value="C:membrane"/>
    <property type="evidence" value="ECO:0007669"/>
    <property type="project" value="InterPro"/>
</dbReference>
<dbReference type="Gene3D" id="2.102.10.10">
    <property type="entry name" value="Rieske [2Fe-2S] iron-sulphur domain"/>
    <property type="match status" value="1"/>
</dbReference>
<dbReference type="InterPro" id="IPR006076">
    <property type="entry name" value="FAD-dep_OxRdtase"/>
</dbReference>
<evidence type="ECO:0000256" key="4">
    <source>
        <dbReference type="ARBA" id="ARBA00023014"/>
    </source>
</evidence>
<dbReference type="GO" id="GO:0016705">
    <property type="term" value="F:oxidoreductase activity, acting on paired donors, with incorporation or reduction of molecular oxygen"/>
    <property type="evidence" value="ECO:0007669"/>
    <property type="project" value="UniProtKB-ARBA"/>
</dbReference>
<protein>
    <submittedName>
        <fullName evidence="7">Glycine/D-amino acid oxidase-like deaminating enzyme</fullName>
    </submittedName>
</protein>
<reference evidence="7 8" key="1">
    <citation type="submission" date="2018-11" db="EMBL/GenBank/DDBJ databases">
        <title>Sequencing the genomes of 1000 actinobacteria strains.</title>
        <authorList>
            <person name="Klenk H.-P."/>
        </authorList>
    </citation>
    <scope>NUCLEOTIDE SEQUENCE [LARGE SCALE GENOMIC DNA]</scope>
    <source>
        <strain evidence="7 8">DSM 44348</strain>
    </source>
</reference>
<accession>A0A3N2H2J4</accession>
<dbReference type="GO" id="GO:0051537">
    <property type="term" value="F:2 iron, 2 sulfur cluster binding"/>
    <property type="evidence" value="ECO:0007669"/>
    <property type="project" value="UniProtKB-KW"/>
</dbReference>
<proteinExistence type="predicted"/>
<dbReference type="PANTHER" id="PTHR13847:SF274">
    <property type="entry name" value="RIESKE 2FE-2S IRON-SULFUR PROTEIN YHFW-RELATED"/>
    <property type="match status" value="1"/>
</dbReference>
<dbReference type="InterPro" id="IPR036922">
    <property type="entry name" value="Rieske_2Fe-2S_sf"/>
</dbReference>
<dbReference type="Proteomes" id="UP000274843">
    <property type="component" value="Unassembled WGS sequence"/>
</dbReference>
<dbReference type="GO" id="GO:0005737">
    <property type="term" value="C:cytoplasm"/>
    <property type="evidence" value="ECO:0007669"/>
    <property type="project" value="TreeGrafter"/>
</dbReference>
<comment type="caution">
    <text evidence="7">The sequence shown here is derived from an EMBL/GenBank/DDBJ whole genome shotgun (WGS) entry which is preliminary data.</text>
</comment>
<dbReference type="InterPro" id="IPR017941">
    <property type="entry name" value="Rieske_2Fe-2S"/>
</dbReference>
<evidence type="ECO:0000259" key="6">
    <source>
        <dbReference type="PROSITE" id="PS51296"/>
    </source>
</evidence>
<evidence type="ECO:0000313" key="7">
    <source>
        <dbReference type="EMBL" id="ROS43104.1"/>
    </source>
</evidence>
<evidence type="ECO:0000256" key="5">
    <source>
        <dbReference type="ARBA" id="ARBA00023157"/>
    </source>
</evidence>
<keyword evidence="3" id="KW-0408">Iron</keyword>